<dbReference type="InterPro" id="IPR016181">
    <property type="entry name" value="Acyl_CoA_acyltransferase"/>
</dbReference>
<dbReference type="PANTHER" id="PTHR43877:SF2">
    <property type="entry name" value="AMINOALKYLPHOSPHONATE N-ACETYLTRANSFERASE-RELATED"/>
    <property type="match status" value="1"/>
</dbReference>
<gene>
    <name evidence="5" type="ORF">J8N05_08940</name>
</gene>
<dbReference type="CDD" id="cd04301">
    <property type="entry name" value="NAT_SF"/>
    <property type="match status" value="1"/>
</dbReference>
<sequence>MTELRIERVDAAASEASLEDWRHVHNVIVPPAALSPAEVRDRAGRYHLEVAYLDGVLVGCTTVRPPEGEEATATVIARVLPGHRRRGFGERLHERGLALARALGATTIETVVLAANAEGLRFALAHGYVESDRYTLPSGGDPWIDLRLRGAEGRGAAPPSGARGTARPAPTGPRTNGDRPEE</sequence>
<dbReference type="Pfam" id="PF00583">
    <property type="entry name" value="Acetyltransf_1"/>
    <property type="match status" value="1"/>
</dbReference>
<proteinExistence type="predicted"/>
<dbReference type="Proteomes" id="UP000677413">
    <property type="component" value="Unassembled WGS sequence"/>
</dbReference>
<dbReference type="GO" id="GO:0016747">
    <property type="term" value="F:acyltransferase activity, transferring groups other than amino-acyl groups"/>
    <property type="evidence" value="ECO:0007669"/>
    <property type="project" value="InterPro"/>
</dbReference>
<reference evidence="5 6" key="1">
    <citation type="submission" date="2021-04" db="EMBL/GenBank/DDBJ databases">
        <authorList>
            <person name="Tang X."/>
            <person name="Zhou X."/>
            <person name="Chen X."/>
            <person name="Cernava T."/>
            <person name="Zhang C."/>
        </authorList>
    </citation>
    <scope>NUCLEOTIDE SEQUENCE [LARGE SCALE GENOMIC DNA]</scope>
    <source>
        <strain evidence="5 6">BH-SS-21</strain>
    </source>
</reference>
<keyword evidence="1" id="KW-0808">Transferase</keyword>
<evidence type="ECO:0000256" key="3">
    <source>
        <dbReference type="SAM" id="MobiDB-lite"/>
    </source>
</evidence>
<evidence type="ECO:0000256" key="2">
    <source>
        <dbReference type="ARBA" id="ARBA00023315"/>
    </source>
</evidence>
<evidence type="ECO:0000259" key="4">
    <source>
        <dbReference type="PROSITE" id="PS51186"/>
    </source>
</evidence>
<dbReference type="AlphaFoldDB" id="A0A941B5K6"/>
<organism evidence="5 6">
    <name type="scientific">Streptomyces liliiviolaceus</name>
    <dbReference type="NCBI Taxonomy" id="2823109"/>
    <lineage>
        <taxon>Bacteria</taxon>
        <taxon>Bacillati</taxon>
        <taxon>Actinomycetota</taxon>
        <taxon>Actinomycetes</taxon>
        <taxon>Kitasatosporales</taxon>
        <taxon>Streptomycetaceae</taxon>
        <taxon>Streptomyces</taxon>
    </lineage>
</organism>
<dbReference type="EMBL" id="JAGPYQ010000001">
    <property type="protein sequence ID" value="MBQ0848336.1"/>
    <property type="molecule type" value="Genomic_DNA"/>
</dbReference>
<dbReference type="Gene3D" id="3.40.630.30">
    <property type="match status" value="1"/>
</dbReference>
<dbReference type="PROSITE" id="PS51186">
    <property type="entry name" value="GNAT"/>
    <property type="match status" value="1"/>
</dbReference>
<dbReference type="InterPro" id="IPR000182">
    <property type="entry name" value="GNAT_dom"/>
</dbReference>
<comment type="caution">
    <text evidence="5">The sequence shown here is derived from an EMBL/GenBank/DDBJ whole genome shotgun (WGS) entry which is preliminary data.</text>
</comment>
<dbReference type="InterPro" id="IPR050832">
    <property type="entry name" value="Bact_Acetyltransf"/>
</dbReference>
<feature type="compositionally biased region" description="Low complexity" evidence="3">
    <location>
        <begin position="154"/>
        <end position="169"/>
    </location>
</feature>
<keyword evidence="2" id="KW-0012">Acyltransferase</keyword>
<accession>A0A941B5K6</accession>
<keyword evidence="6" id="KW-1185">Reference proteome</keyword>
<dbReference type="SUPFAM" id="SSF55729">
    <property type="entry name" value="Acyl-CoA N-acyltransferases (Nat)"/>
    <property type="match status" value="1"/>
</dbReference>
<dbReference type="RefSeq" id="WP_210881891.1">
    <property type="nucleotide sequence ID" value="NZ_JAGPYQ010000001.1"/>
</dbReference>
<feature type="domain" description="N-acetyltransferase" evidence="4">
    <location>
        <begin position="4"/>
        <end position="149"/>
    </location>
</feature>
<dbReference type="PANTHER" id="PTHR43877">
    <property type="entry name" value="AMINOALKYLPHOSPHONATE N-ACETYLTRANSFERASE-RELATED-RELATED"/>
    <property type="match status" value="1"/>
</dbReference>
<feature type="region of interest" description="Disordered" evidence="3">
    <location>
        <begin position="147"/>
        <end position="182"/>
    </location>
</feature>
<evidence type="ECO:0000313" key="5">
    <source>
        <dbReference type="EMBL" id="MBQ0848336.1"/>
    </source>
</evidence>
<evidence type="ECO:0000313" key="6">
    <source>
        <dbReference type="Proteomes" id="UP000677413"/>
    </source>
</evidence>
<name>A0A941B5K6_9ACTN</name>
<protein>
    <submittedName>
        <fullName evidence="5">GNAT family N-acetyltransferase</fullName>
    </submittedName>
</protein>
<evidence type="ECO:0000256" key="1">
    <source>
        <dbReference type="ARBA" id="ARBA00022679"/>
    </source>
</evidence>